<reference evidence="1 2" key="1">
    <citation type="submission" date="2015-03" db="EMBL/GenBank/DDBJ databases">
        <authorList>
            <person name="Murphy D."/>
        </authorList>
    </citation>
    <scope>NUCLEOTIDE SEQUENCE [LARGE SCALE GENOMIC DNA]</scope>
    <source>
        <strain evidence="1 2">OL-4</strain>
    </source>
</reference>
<sequence>MITILVASFAMGYGLAYLVQTQNIWPNSKKPAVHITEPMPRITENTPILFKKEYILSARVFEAEFTDKNGIIGMSLAQVREKYSPANGFSVSWQDKTLLILQKINDWSPQDKGKTRLKKYREMVAVYRGPDSHNDTLWRVTAIRFDTLPAQIQKGIEDGKYEFMDDQALNDTLENMDEYI</sequence>
<name>A0A0E4C9E2_9FIRM</name>
<dbReference type="EMBL" id="CGIH01000038">
    <property type="protein sequence ID" value="CFX94819.1"/>
    <property type="molecule type" value="Genomic_DNA"/>
</dbReference>
<accession>A0A0E4C9E2</accession>
<dbReference type="AlphaFoldDB" id="A0A0E4C9E2"/>
<keyword evidence="2" id="KW-1185">Reference proteome</keyword>
<evidence type="ECO:0000313" key="1">
    <source>
        <dbReference type="EMBL" id="CFX94819.1"/>
    </source>
</evidence>
<dbReference type="Proteomes" id="UP000045545">
    <property type="component" value="Unassembled WGS sequence"/>
</dbReference>
<gene>
    <name evidence="1" type="ORF">2280</name>
</gene>
<evidence type="ECO:0000313" key="2">
    <source>
        <dbReference type="Proteomes" id="UP000045545"/>
    </source>
</evidence>
<protein>
    <submittedName>
        <fullName evidence="1">Uncharacterized</fullName>
    </submittedName>
</protein>
<organism evidence="1 2">
    <name type="scientific">Syntrophomonas zehnderi OL-4</name>
    <dbReference type="NCBI Taxonomy" id="690567"/>
    <lineage>
        <taxon>Bacteria</taxon>
        <taxon>Bacillati</taxon>
        <taxon>Bacillota</taxon>
        <taxon>Clostridia</taxon>
        <taxon>Eubacteriales</taxon>
        <taxon>Syntrophomonadaceae</taxon>
        <taxon>Syntrophomonas</taxon>
    </lineage>
</organism>
<dbReference type="STRING" id="690567.2280"/>
<proteinExistence type="predicted"/>